<proteinExistence type="predicted"/>
<dbReference type="InterPro" id="IPR005162">
    <property type="entry name" value="Retrotrans_gag_dom"/>
</dbReference>
<evidence type="ECO:0000313" key="4">
    <source>
        <dbReference type="Proteomes" id="UP001329430"/>
    </source>
</evidence>
<evidence type="ECO:0000313" key="3">
    <source>
        <dbReference type="EMBL" id="KAK5637770.1"/>
    </source>
</evidence>
<sequence length="232" mass="26779">MTSPNYPNSQNNNENTPLNVSSSSQNSNNNCKFSIDFLSKISGRAKEQLPCRTFSDWDSLKAKLKDLYQDKKHYSQVMEELNNCKQHFNESVHDFFQRLEILNSRALASVKLQNQDISLLQGKIQAIEEITLSRFVFHSIPAISQMLRWKDFDSLNAAFTAAISEERAINLNKFNKPKFCKFVNGIIIMLQNVGLNNRIKIHIKQFIWYKTKIQSVIIHSLNPVIIVKNQVT</sequence>
<accession>A0AAN7US03</accession>
<feature type="region of interest" description="Disordered" evidence="1">
    <location>
        <begin position="1"/>
        <end position="25"/>
    </location>
</feature>
<comment type="caution">
    <text evidence="3">The sequence shown here is derived from an EMBL/GenBank/DDBJ whole genome shotgun (WGS) entry which is preliminary data.</text>
</comment>
<keyword evidence="4" id="KW-1185">Reference proteome</keyword>
<evidence type="ECO:0000259" key="2">
    <source>
        <dbReference type="Pfam" id="PF03732"/>
    </source>
</evidence>
<gene>
    <name evidence="3" type="ORF">RI129_000048</name>
</gene>
<dbReference type="Proteomes" id="UP001329430">
    <property type="component" value="Unassembled WGS sequence"/>
</dbReference>
<dbReference type="EMBL" id="JAVRBK010000146">
    <property type="protein sequence ID" value="KAK5637770.1"/>
    <property type="molecule type" value="Genomic_DNA"/>
</dbReference>
<dbReference type="Pfam" id="PF03732">
    <property type="entry name" value="Retrotrans_gag"/>
    <property type="match status" value="1"/>
</dbReference>
<organism evidence="3 4">
    <name type="scientific">Pyrocoelia pectoralis</name>
    <dbReference type="NCBI Taxonomy" id="417401"/>
    <lineage>
        <taxon>Eukaryota</taxon>
        <taxon>Metazoa</taxon>
        <taxon>Ecdysozoa</taxon>
        <taxon>Arthropoda</taxon>
        <taxon>Hexapoda</taxon>
        <taxon>Insecta</taxon>
        <taxon>Pterygota</taxon>
        <taxon>Neoptera</taxon>
        <taxon>Endopterygota</taxon>
        <taxon>Coleoptera</taxon>
        <taxon>Polyphaga</taxon>
        <taxon>Elateriformia</taxon>
        <taxon>Elateroidea</taxon>
        <taxon>Lampyridae</taxon>
        <taxon>Lampyrinae</taxon>
        <taxon>Pyrocoelia</taxon>
    </lineage>
</organism>
<evidence type="ECO:0000256" key="1">
    <source>
        <dbReference type="SAM" id="MobiDB-lite"/>
    </source>
</evidence>
<dbReference type="AlphaFoldDB" id="A0AAN7US03"/>
<feature type="domain" description="Retrotransposon gag" evidence="2">
    <location>
        <begin position="54"/>
        <end position="107"/>
    </location>
</feature>
<protein>
    <recommendedName>
        <fullName evidence="2">Retrotransposon gag domain-containing protein</fullName>
    </recommendedName>
</protein>
<name>A0AAN7US03_9COLE</name>
<reference evidence="3 4" key="1">
    <citation type="journal article" date="2024" name="Insects">
        <title>An Improved Chromosome-Level Genome Assembly of the Firefly Pyrocoelia pectoralis.</title>
        <authorList>
            <person name="Fu X."/>
            <person name="Meyer-Rochow V.B."/>
            <person name="Ballantyne L."/>
            <person name="Zhu X."/>
        </authorList>
    </citation>
    <scope>NUCLEOTIDE SEQUENCE [LARGE SCALE GENOMIC DNA]</scope>
    <source>
        <strain evidence="3">XCY_ONT2</strain>
    </source>
</reference>